<accession>A0A917FJY8</accession>
<dbReference type="GO" id="GO:0007059">
    <property type="term" value="P:chromosome segregation"/>
    <property type="evidence" value="ECO:0007669"/>
    <property type="project" value="UniProtKB-UniRule"/>
</dbReference>
<dbReference type="Pfam" id="PF02899">
    <property type="entry name" value="Phage_int_SAM_1"/>
    <property type="match status" value="1"/>
</dbReference>
<evidence type="ECO:0000259" key="12">
    <source>
        <dbReference type="PROSITE" id="PS51898"/>
    </source>
</evidence>
<dbReference type="PANTHER" id="PTHR30349">
    <property type="entry name" value="PHAGE INTEGRASE-RELATED"/>
    <property type="match status" value="1"/>
</dbReference>
<feature type="domain" description="Tyr recombinase" evidence="12">
    <location>
        <begin position="124"/>
        <end position="310"/>
    </location>
</feature>
<dbReference type="PROSITE" id="PS51900">
    <property type="entry name" value="CB"/>
    <property type="match status" value="1"/>
</dbReference>
<feature type="domain" description="Core-binding (CB)" evidence="13">
    <location>
        <begin position="20"/>
        <end position="103"/>
    </location>
</feature>
<comment type="function">
    <text evidence="11">Site-specific tyrosine recombinase, which acts by catalyzing the cutting and rejoining of the recombining DNA molecules. The XerC-XerD complex is essential to convert dimers of the bacterial chromosome into monomers to permit their segregation at cell division. It also contributes to the segregational stability of plasmids.</text>
</comment>
<dbReference type="GO" id="GO:0003677">
    <property type="term" value="F:DNA binding"/>
    <property type="evidence" value="ECO:0007669"/>
    <property type="project" value="UniProtKB-UniRule"/>
</dbReference>
<dbReference type="InterPro" id="IPR011932">
    <property type="entry name" value="Recomb_XerD"/>
</dbReference>
<keyword evidence="15" id="KW-1185">Reference proteome</keyword>
<dbReference type="EMBL" id="BMFO01000002">
    <property type="protein sequence ID" value="GGF89785.1"/>
    <property type="molecule type" value="Genomic_DNA"/>
</dbReference>
<dbReference type="InterPro" id="IPR011010">
    <property type="entry name" value="DNA_brk_join_enz"/>
</dbReference>
<dbReference type="InterPro" id="IPR013762">
    <property type="entry name" value="Integrase-like_cat_sf"/>
</dbReference>
<dbReference type="PANTHER" id="PTHR30349:SF90">
    <property type="entry name" value="TYROSINE RECOMBINASE XERD"/>
    <property type="match status" value="1"/>
</dbReference>
<dbReference type="PROSITE" id="PS51898">
    <property type="entry name" value="TYR_RECOMBINASE"/>
    <property type="match status" value="1"/>
</dbReference>
<dbReference type="NCBIfam" id="NF001399">
    <property type="entry name" value="PRK00283.1"/>
    <property type="match status" value="1"/>
</dbReference>
<organism evidence="14 15">
    <name type="scientific">Arenimonas maotaiensis</name>
    <dbReference type="NCBI Taxonomy" id="1446479"/>
    <lineage>
        <taxon>Bacteria</taxon>
        <taxon>Pseudomonadati</taxon>
        <taxon>Pseudomonadota</taxon>
        <taxon>Gammaproteobacteria</taxon>
        <taxon>Lysobacterales</taxon>
        <taxon>Lysobacteraceae</taxon>
        <taxon>Arenimonas</taxon>
    </lineage>
</organism>
<dbReference type="NCBIfam" id="TIGR02225">
    <property type="entry name" value="recomb_XerD"/>
    <property type="match status" value="1"/>
</dbReference>
<dbReference type="InterPro" id="IPR010998">
    <property type="entry name" value="Integrase_recombinase_N"/>
</dbReference>
<dbReference type="Proteomes" id="UP000632858">
    <property type="component" value="Unassembled WGS sequence"/>
</dbReference>
<dbReference type="GO" id="GO:0005737">
    <property type="term" value="C:cytoplasm"/>
    <property type="evidence" value="ECO:0007669"/>
    <property type="project" value="UniProtKB-SubCell"/>
</dbReference>
<keyword evidence="8 11" id="KW-0238">DNA-binding</keyword>
<dbReference type="Gene3D" id="1.10.150.130">
    <property type="match status" value="1"/>
</dbReference>
<feature type="active site" description="O-(3'-phospho-DNA)-tyrosine intermediate" evidence="11">
    <location>
        <position position="297"/>
    </location>
</feature>
<dbReference type="HAMAP" id="MF_01807">
    <property type="entry name" value="Recomb_XerD"/>
    <property type="match status" value="1"/>
</dbReference>
<dbReference type="InterPro" id="IPR050090">
    <property type="entry name" value="Tyrosine_recombinase_XerCD"/>
</dbReference>
<keyword evidence="10 11" id="KW-0131">Cell cycle</keyword>
<reference evidence="14" key="1">
    <citation type="journal article" date="2014" name="Int. J. Syst. Evol. Microbiol.">
        <title>Complete genome sequence of Corynebacterium casei LMG S-19264T (=DSM 44701T), isolated from a smear-ripened cheese.</title>
        <authorList>
            <consortium name="US DOE Joint Genome Institute (JGI-PGF)"/>
            <person name="Walter F."/>
            <person name="Albersmeier A."/>
            <person name="Kalinowski J."/>
            <person name="Ruckert C."/>
        </authorList>
    </citation>
    <scope>NUCLEOTIDE SEQUENCE</scope>
    <source>
        <strain evidence="14">CGMCC 1.12726</strain>
    </source>
</reference>
<evidence type="ECO:0000313" key="15">
    <source>
        <dbReference type="Proteomes" id="UP000632858"/>
    </source>
</evidence>
<dbReference type="InterPro" id="IPR004107">
    <property type="entry name" value="Integrase_SAM-like_N"/>
</dbReference>
<feature type="active site" evidence="11">
    <location>
        <position position="262"/>
    </location>
</feature>
<dbReference type="GO" id="GO:0006313">
    <property type="term" value="P:DNA transposition"/>
    <property type="evidence" value="ECO:0007669"/>
    <property type="project" value="UniProtKB-UniRule"/>
</dbReference>
<dbReference type="SUPFAM" id="SSF56349">
    <property type="entry name" value="DNA breaking-rejoining enzymes"/>
    <property type="match status" value="1"/>
</dbReference>
<comment type="subunit">
    <text evidence="11">Forms a cyclic heterotetrameric complex composed of two molecules of XerC and two molecules of XerD.</text>
</comment>
<gene>
    <name evidence="11 14" type="primary">xerD</name>
    <name evidence="14" type="ORF">GCM10010960_09490</name>
</gene>
<feature type="active site" evidence="11">
    <location>
        <position position="190"/>
    </location>
</feature>
<keyword evidence="7 11" id="KW-0229">DNA integration</keyword>
<evidence type="ECO:0000256" key="5">
    <source>
        <dbReference type="ARBA" id="ARBA00022618"/>
    </source>
</evidence>
<evidence type="ECO:0000256" key="6">
    <source>
        <dbReference type="ARBA" id="ARBA00022829"/>
    </source>
</evidence>
<sequence>MGTRTTAIRLQARAATPADADATALIDTVLERLWAEHGLSKATLAAYRRDLRALAAFLAPRPLTAAARADLFGFLEARVRAGYAAKSNARLLSSLRAFYAVLQRDGGIAEDPARLLDMPRLPRSVPKALSESQVEALLRGPEDAADSPDGLRLRAMLELMYACGLRVSELVELPAAAVNRRQGLLRVLGKGGKERLVPMGQEAQHWLERYLAEVRPAQAGKRNPPALFLDAKGEALSRQRFWAELKARATAAGIDPAKVSPHVLRHSFATHLLNHGADLRALQMLLGHSSLSTTQIYTLVAKEGLKRMHRAHHPRG</sequence>
<dbReference type="Pfam" id="PF00589">
    <property type="entry name" value="Phage_integrase"/>
    <property type="match status" value="1"/>
</dbReference>
<name>A0A917FJY8_9GAMM</name>
<keyword evidence="6 11" id="KW-0159">Chromosome partition</keyword>
<dbReference type="AlphaFoldDB" id="A0A917FJY8"/>
<evidence type="ECO:0000256" key="10">
    <source>
        <dbReference type="ARBA" id="ARBA00023306"/>
    </source>
</evidence>
<evidence type="ECO:0000313" key="14">
    <source>
        <dbReference type="EMBL" id="GGF89785.1"/>
    </source>
</evidence>
<protein>
    <recommendedName>
        <fullName evidence="3 11">Tyrosine recombinase XerD</fullName>
    </recommendedName>
</protein>
<dbReference type="HAMAP" id="MF_01808">
    <property type="entry name" value="Recomb_XerC_XerD"/>
    <property type="match status" value="1"/>
</dbReference>
<evidence type="ECO:0000256" key="2">
    <source>
        <dbReference type="ARBA" id="ARBA00010450"/>
    </source>
</evidence>
<dbReference type="RefSeq" id="WP_188448339.1">
    <property type="nucleotide sequence ID" value="NZ_BMFO01000002.1"/>
</dbReference>
<evidence type="ECO:0000256" key="1">
    <source>
        <dbReference type="ARBA" id="ARBA00004496"/>
    </source>
</evidence>
<comment type="subcellular location">
    <subcellularLocation>
        <location evidence="1 11">Cytoplasm</location>
    </subcellularLocation>
</comment>
<evidence type="ECO:0000256" key="4">
    <source>
        <dbReference type="ARBA" id="ARBA00022490"/>
    </source>
</evidence>
<keyword evidence="4 11" id="KW-0963">Cytoplasm</keyword>
<dbReference type="Gene3D" id="1.10.443.10">
    <property type="entry name" value="Intergrase catalytic core"/>
    <property type="match status" value="1"/>
</dbReference>
<dbReference type="InterPro" id="IPR023009">
    <property type="entry name" value="Tyrosine_recombinase_XerC/XerD"/>
</dbReference>
<reference evidence="14" key="2">
    <citation type="submission" date="2020-09" db="EMBL/GenBank/DDBJ databases">
        <authorList>
            <person name="Sun Q."/>
            <person name="Zhou Y."/>
        </authorList>
    </citation>
    <scope>NUCLEOTIDE SEQUENCE</scope>
    <source>
        <strain evidence="14">CGMCC 1.12726</strain>
    </source>
</reference>
<evidence type="ECO:0000256" key="9">
    <source>
        <dbReference type="ARBA" id="ARBA00023172"/>
    </source>
</evidence>
<feature type="active site" evidence="11">
    <location>
        <position position="166"/>
    </location>
</feature>
<keyword evidence="9 11" id="KW-0233">DNA recombination</keyword>
<comment type="caution">
    <text evidence="14">The sequence shown here is derived from an EMBL/GenBank/DDBJ whole genome shotgun (WGS) entry which is preliminary data.</text>
</comment>
<evidence type="ECO:0000256" key="7">
    <source>
        <dbReference type="ARBA" id="ARBA00022908"/>
    </source>
</evidence>
<comment type="similarity">
    <text evidence="2 11">Belongs to the 'phage' integrase family. XerD subfamily.</text>
</comment>
<keyword evidence="5 11" id="KW-0132">Cell division</keyword>
<feature type="active site" evidence="11">
    <location>
        <position position="265"/>
    </location>
</feature>
<evidence type="ECO:0000259" key="13">
    <source>
        <dbReference type="PROSITE" id="PS51900"/>
    </source>
</evidence>
<proteinExistence type="inferred from homology"/>
<dbReference type="CDD" id="cd00798">
    <property type="entry name" value="INT_XerDC_C"/>
    <property type="match status" value="1"/>
</dbReference>
<evidence type="ECO:0000256" key="3">
    <source>
        <dbReference type="ARBA" id="ARBA00015810"/>
    </source>
</evidence>
<dbReference type="GO" id="GO:0009037">
    <property type="term" value="F:tyrosine-based site-specific recombinase activity"/>
    <property type="evidence" value="ECO:0007669"/>
    <property type="project" value="UniProtKB-UniRule"/>
</dbReference>
<evidence type="ECO:0000256" key="11">
    <source>
        <dbReference type="HAMAP-Rule" id="MF_01807"/>
    </source>
</evidence>
<feature type="active site" evidence="11">
    <location>
        <position position="288"/>
    </location>
</feature>
<dbReference type="GO" id="GO:0051301">
    <property type="term" value="P:cell division"/>
    <property type="evidence" value="ECO:0007669"/>
    <property type="project" value="UniProtKB-KW"/>
</dbReference>
<dbReference type="InterPro" id="IPR002104">
    <property type="entry name" value="Integrase_catalytic"/>
</dbReference>
<evidence type="ECO:0000256" key="8">
    <source>
        <dbReference type="ARBA" id="ARBA00023125"/>
    </source>
</evidence>
<dbReference type="InterPro" id="IPR044068">
    <property type="entry name" value="CB"/>
</dbReference>